<name>A0A5N6X0F6_9EURO</name>
<organism evidence="1 2">
    <name type="scientific">Aspergillus sergii</name>
    <dbReference type="NCBI Taxonomy" id="1034303"/>
    <lineage>
        <taxon>Eukaryota</taxon>
        <taxon>Fungi</taxon>
        <taxon>Dikarya</taxon>
        <taxon>Ascomycota</taxon>
        <taxon>Pezizomycotina</taxon>
        <taxon>Eurotiomycetes</taxon>
        <taxon>Eurotiomycetidae</taxon>
        <taxon>Eurotiales</taxon>
        <taxon>Aspergillaceae</taxon>
        <taxon>Aspergillus</taxon>
        <taxon>Aspergillus subgen. Circumdati</taxon>
    </lineage>
</organism>
<evidence type="ECO:0008006" key="3">
    <source>
        <dbReference type="Google" id="ProtNLM"/>
    </source>
</evidence>
<gene>
    <name evidence="1" type="ORF">BDV39DRAFT_205883</name>
</gene>
<keyword evidence="2" id="KW-1185">Reference proteome</keyword>
<reference evidence="2" key="1">
    <citation type="submission" date="2019-04" db="EMBL/GenBank/DDBJ databases">
        <title>Friends and foes A comparative genomics studyof 23 Aspergillus species from section Flavi.</title>
        <authorList>
            <consortium name="DOE Joint Genome Institute"/>
            <person name="Kjaerbolling I."/>
            <person name="Vesth T."/>
            <person name="Frisvad J.C."/>
            <person name="Nybo J.L."/>
            <person name="Theobald S."/>
            <person name="Kildgaard S."/>
            <person name="Isbrandt T."/>
            <person name="Kuo A."/>
            <person name="Sato A."/>
            <person name="Lyhne E.K."/>
            <person name="Kogle M.E."/>
            <person name="Wiebenga A."/>
            <person name="Kun R.S."/>
            <person name="Lubbers R.J."/>
            <person name="Makela M.R."/>
            <person name="Barry K."/>
            <person name="Chovatia M."/>
            <person name="Clum A."/>
            <person name="Daum C."/>
            <person name="Haridas S."/>
            <person name="He G."/>
            <person name="LaButti K."/>
            <person name="Lipzen A."/>
            <person name="Mondo S."/>
            <person name="Riley R."/>
            <person name="Salamov A."/>
            <person name="Simmons B.A."/>
            <person name="Magnuson J.K."/>
            <person name="Henrissat B."/>
            <person name="Mortensen U.H."/>
            <person name="Larsen T.O."/>
            <person name="Devries R.P."/>
            <person name="Grigoriev I.V."/>
            <person name="Machida M."/>
            <person name="Baker S.E."/>
            <person name="Andersen M.R."/>
        </authorList>
    </citation>
    <scope>NUCLEOTIDE SEQUENCE [LARGE SCALE GENOMIC DNA]</scope>
    <source>
        <strain evidence="2">CBS 130017</strain>
    </source>
</reference>
<dbReference type="InterPro" id="IPR011333">
    <property type="entry name" value="SKP1/BTB/POZ_sf"/>
</dbReference>
<sequence>MPVESIDLDGDIIIECGDDSFQICSKVMSAASPVLSAMFSPHSKEGTSIVNGSEGPVVIPVGGDDPEALLTFCSIVHFRIDEIPENLSSTFLENFTTLIDKYMCKKAVASQVRLWLMRDLGTLNVTQLCPLLLLAYVMDLPERFAAISKELLFAHAGSYADLSLLVDHPLIHSNVVGRQSTSLYVLDGASLSTIAVDFERKRRELHRIARKAITSVLNSFTAFKADESKYVTLYTWKLQACGLLPSTDVFEAKSFKQVYWDALKLPKCHPAPCHVSGCVCMSIKALKQDAELLRLLSNCRKAKVGMCLDCLRSNGSSFPKCRSTHPSFGDDKAIFTEESVIMIYA</sequence>
<evidence type="ECO:0000313" key="1">
    <source>
        <dbReference type="EMBL" id="KAE8326473.1"/>
    </source>
</evidence>
<proteinExistence type="predicted"/>
<evidence type="ECO:0000313" key="2">
    <source>
        <dbReference type="Proteomes" id="UP000325945"/>
    </source>
</evidence>
<dbReference type="Gene3D" id="3.30.710.10">
    <property type="entry name" value="Potassium Channel Kv1.1, Chain A"/>
    <property type="match status" value="1"/>
</dbReference>
<dbReference type="AlphaFoldDB" id="A0A5N6X0F6"/>
<dbReference type="CDD" id="cd18186">
    <property type="entry name" value="BTB_POZ_ZBTB_KLHL-like"/>
    <property type="match status" value="1"/>
</dbReference>
<dbReference type="Proteomes" id="UP000325945">
    <property type="component" value="Unassembled WGS sequence"/>
</dbReference>
<dbReference type="EMBL" id="ML741799">
    <property type="protein sequence ID" value="KAE8326473.1"/>
    <property type="molecule type" value="Genomic_DNA"/>
</dbReference>
<accession>A0A5N6X0F6</accession>
<protein>
    <recommendedName>
        <fullName evidence="3">BTB domain-containing protein</fullName>
    </recommendedName>
</protein>